<dbReference type="Proteomes" id="UP001501565">
    <property type="component" value="Unassembled WGS sequence"/>
</dbReference>
<sequence length="66" mass="7374">MSPEQMEHYALIAGLTVLIGFMFFIMWDLAKKSNAGKFGTIIIFTVLGLGIFGFLIKTVIVELMDM</sequence>
<keyword evidence="1" id="KW-0472">Membrane</keyword>
<keyword evidence="3" id="KW-1185">Reference proteome</keyword>
<comment type="caution">
    <text evidence="2">The sequence shown here is derived from an EMBL/GenBank/DDBJ whole genome shotgun (WGS) entry which is preliminary data.</text>
</comment>
<feature type="transmembrane region" description="Helical" evidence="1">
    <location>
        <begin position="38"/>
        <end position="60"/>
    </location>
</feature>
<organism evidence="2 3">
    <name type="scientific">Litoribacillus peritrichatus</name>
    <dbReference type="NCBI Taxonomy" id="718191"/>
    <lineage>
        <taxon>Bacteria</taxon>
        <taxon>Pseudomonadati</taxon>
        <taxon>Pseudomonadota</taxon>
        <taxon>Gammaproteobacteria</taxon>
        <taxon>Oceanospirillales</taxon>
        <taxon>Oceanospirillaceae</taxon>
        <taxon>Litoribacillus</taxon>
    </lineage>
</organism>
<reference evidence="3" key="1">
    <citation type="journal article" date="2019" name="Int. J. Syst. Evol. Microbiol.">
        <title>The Global Catalogue of Microorganisms (GCM) 10K type strain sequencing project: providing services to taxonomists for standard genome sequencing and annotation.</title>
        <authorList>
            <consortium name="The Broad Institute Genomics Platform"/>
            <consortium name="The Broad Institute Genome Sequencing Center for Infectious Disease"/>
            <person name="Wu L."/>
            <person name="Ma J."/>
        </authorList>
    </citation>
    <scope>NUCLEOTIDE SEQUENCE [LARGE SCALE GENOMIC DNA]</scope>
    <source>
        <strain evidence="3">JCM 17551</strain>
    </source>
</reference>
<evidence type="ECO:0000313" key="3">
    <source>
        <dbReference type="Proteomes" id="UP001501565"/>
    </source>
</evidence>
<dbReference type="EMBL" id="BAABBN010000015">
    <property type="protein sequence ID" value="GAA3941612.1"/>
    <property type="molecule type" value="Genomic_DNA"/>
</dbReference>
<gene>
    <name evidence="2" type="ORF">GCM10022277_41930</name>
</gene>
<keyword evidence="1" id="KW-0812">Transmembrane</keyword>
<proteinExistence type="predicted"/>
<keyword evidence="1" id="KW-1133">Transmembrane helix</keyword>
<dbReference type="InterPro" id="IPR021249">
    <property type="entry name" value="DUF2788"/>
</dbReference>
<feature type="transmembrane region" description="Helical" evidence="1">
    <location>
        <begin position="6"/>
        <end position="26"/>
    </location>
</feature>
<dbReference type="Pfam" id="PF10981">
    <property type="entry name" value="DUF2788"/>
    <property type="match status" value="1"/>
</dbReference>
<evidence type="ECO:0000313" key="2">
    <source>
        <dbReference type="EMBL" id="GAA3941612.1"/>
    </source>
</evidence>
<protein>
    <submittedName>
        <fullName evidence="2">DUF2788 domain-containing protein</fullName>
    </submittedName>
</protein>
<accession>A0ABP7NB95</accession>
<dbReference type="RefSeq" id="WP_344800613.1">
    <property type="nucleotide sequence ID" value="NZ_BAABBN010000015.1"/>
</dbReference>
<name>A0ABP7NB95_9GAMM</name>
<evidence type="ECO:0000256" key="1">
    <source>
        <dbReference type="SAM" id="Phobius"/>
    </source>
</evidence>